<proteinExistence type="predicted"/>
<evidence type="ECO:0000313" key="1">
    <source>
        <dbReference type="EMBL" id="KAJ3001779.1"/>
    </source>
</evidence>
<evidence type="ECO:0000313" key="2">
    <source>
        <dbReference type="Proteomes" id="UP001144978"/>
    </source>
</evidence>
<dbReference type="EMBL" id="JANSHE010001630">
    <property type="protein sequence ID" value="KAJ3001779.1"/>
    <property type="molecule type" value="Genomic_DNA"/>
</dbReference>
<protein>
    <submittedName>
        <fullName evidence="1">Uncharacterized protein</fullName>
    </submittedName>
</protein>
<accession>A0ACC1PSY8</accession>
<dbReference type="Proteomes" id="UP001144978">
    <property type="component" value="Unassembled WGS sequence"/>
</dbReference>
<reference evidence="1" key="1">
    <citation type="submission" date="2022-08" db="EMBL/GenBank/DDBJ databases">
        <title>Genome Sequence of Pycnoporus sanguineus.</title>
        <authorList>
            <person name="Buettner E."/>
        </authorList>
    </citation>
    <scope>NUCLEOTIDE SEQUENCE</scope>
    <source>
        <strain evidence="1">CG-C14</strain>
    </source>
</reference>
<sequence>MCKLCGLKSSVAEQPATFSSAPHTPLQLPRDIPFSHMPRHTVARVKKSRDSRRTNRYNLFCIFVREWVARSDARGGNATTMSRVASPYWEVLTDDERAYWTIRTRELFRPTPEDIANAAARMRRFAMAGSGGVSPCHARCAFGKVRDRREAIARPVSRLVHSARAERHAGRDLGRPGIPNRIGPGLDRKAGDSSRPNERYVG</sequence>
<organism evidence="1 2">
    <name type="scientific">Trametes sanguinea</name>
    <dbReference type="NCBI Taxonomy" id="158606"/>
    <lineage>
        <taxon>Eukaryota</taxon>
        <taxon>Fungi</taxon>
        <taxon>Dikarya</taxon>
        <taxon>Basidiomycota</taxon>
        <taxon>Agaricomycotina</taxon>
        <taxon>Agaricomycetes</taxon>
        <taxon>Polyporales</taxon>
        <taxon>Polyporaceae</taxon>
        <taxon>Trametes</taxon>
    </lineage>
</organism>
<comment type="caution">
    <text evidence="1">The sequence shown here is derived from an EMBL/GenBank/DDBJ whole genome shotgun (WGS) entry which is preliminary data.</text>
</comment>
<gene>
    <name evidence="1" type="ORF">NUW54_g6219</name>
</gene>
<keyword evidence="2" id="KW-1185">Reference proteome</keyword>
<name>A0ACC1PSY8_9APHY</name>